<evidence type="ECO:0000313" key="2">
    <source>
        <dbReference type="EMBL" id="GAG39511.1"/>
    </source>
</evidence>
<dbReference type="InterPro" id="IPR007069">
    <property type="entry name" value="Transposase_32"/>
</dbReference>
<dbReference type="EMBL" id="BARS01040789">
    <property type="protein sequence ID" value="GAG39511.1"/>
    <property type="molecule type" value="Genomic_DNA"/>
</dbReference>
<comment type="caution">
    <text evidence="2">The sequence shown here is derived from an EMBL/GenBank/DDBJ whole genome shotgun (WGS) entry which is preliminary data.</text>
</comment>
<proteinExistence type="predicted"/>
<feature type="domain" description="Transposase IS801/IS1294" evidence="1">
    <location>
        <begin position="2"/>
        <end position="23"/>
    </location>
</feature>
<dbReference type="Pfam" id="PF04986">
    <property type="entry name" value="Y2_Tnp"/>
    <property type="match status" value="1"/>
</dbReference>
<sequence length="58" mass="6547">MLAYLSRYTHRVAISNSRLMAQRMQRYWFGDPGGGDGLMEEAGELPRRQTLCNVASAN</sequence>
<gene>
    <name evidence="2" type="ORF">S01H1_62131</name>
</gene>
<dbReference type="GO" id="GO:0006313">
    <property type="term" value="P:DNA transposition"/>
    <property type="evidence" value="ECO:0007669"/>
    <property type="project" value="InterPro"/>
</dbReference>
<name>X0YS48_9ZZZZ</name>
<dbReference type="AlphaFoldDB" id="X0YS48"/>
<dbReference type="GO" id="GO:0004803">
    <property type="term" value="F:transposase activity"/>
    <property type="evidence" value="ECO:0007669"/>
    <property type="project" value="InterPro"/>
</dbReference>
<reference evidence="2" key="1">
    <citation type="journal article" date="2014" name="Front. Microbiol.">
        <title>High frequency of phylogenetically diverse reductive dehalogenase-homologous genes in deep subseafloor sedimentary metagenomes.</title>
        <authorList>
            <person name="Kawai M."/>
            <person name="Futagami T."/>
            <person name="Toyoda A."/>
            <person name="Takaki Y."/>
            <person name="Nishi S."/>
            <person name="Hori S."/>
            <person name="Arai W."/>
            <person name="Tsubouchi T."/>
            <person name="Morono Y."/>
            <person name="Uchiyama I."/>
            <person name="Ito T."/>
            <person name="Fujiyama A."/>
            <person name="Inagaki F."/>
            <person name="Takami H."/>
        </authorList>
    </citation>
    <scope>NUCLEOTIDE SEQUENCE</scope>
    <source>
        <strain evidence="2">Expedition CK06-06</strain>
    </source>
</reference>
<dbReference type="GO" id="GO:0003677">
    <property type="term" value="F:DNA binding"/>
    <property type="evidence" value="ECO:0007669"/>
    <property type="project" value="InterPro"/>
</dbReference>
<organism evidence="2">
    <name type="scientific">marine sediment metagenome</name>
    <dbReference type="NCBI Taxonomy" id="412755"/>
    <lineage>
        <taxon>unclassified sequences</taxon>
        <taxon>metagenomes</taxon>
        <taxon>ecological metagenomes</taxon>
    </lineage>
</organism>
<accession>X0YS48</accession>
<feature type="non-terminal residue" evidence="2">
    <location>
        <position position="58"/>
    </location>
</feature>
<protein>
    <recommendedName>
        <fullName evidence="1">Transposase IS801/IS1294 domain-containing protein</fullName>
    </recommendedName>
</protein>
<evidence type="ECO:0000259" key="1">
    <source>
        <dbReference type="Pfam" id="PF04986"/>
    </source>
</evidence>